<gene>
    <name evidence="1" type="ORF">HDF22_003711</name>
</gene>
<sequence>MDNLKRPDHIPVEIFINKFIQYVGGELVSEILSKGQTEPNADYLFEKANVIIELKCFEKDIFGTEDDIARLFELFRKWINKGYIKEEDQIKYTLGSKSLPEICRKELWEKASKTIDRAVHHANKQIESTKILLNYPEAMGLVFLVNDGNYFLNHEQMFATICNLMLRKYTQSAIDGFVYFTVNQVANIPGSNLDWNIWVPAYREENNEVLGEFVNFLGGKLDEFITQETGIPSSDSIKINEVNEGLDLIRNMSYIPKKEIFKKK</sequence>
<accession>A0A841JFE7</accession>
<dbReference type="RefSeq" id="WP_183588631.1">
    <property type="nucleotide sequence ID" value="NZ_JACHCA010000010.1"/>
</dbReference>
<evidence type="ECO:0000313" key="1">
    <source>
        <dbReference type="EMBL" id="MBB6129580.1"/>
    </source>
</evidence>
<name>A0A841JFE7_9SPHI</name>
<evidence type="ECO:0000313" key="2">
    <source>
        <dbReference type="Proteomes" id="UP000548326"/>
    </source>
</evidence>
<dbReference type="EMBL" id="JACHCA010000010">
    <property type="protein sequence ID" value="MBB6129580.1"/>
    <property type="molecule type" value="Genomic_DNA"/>
</dbReference>
<proteinExistence type="predicted"/>
<dbReference type="AlphaFoldDB" id="A0A841JFE7"/>
<reference evidence="1 2" key="1">
    <citation type="submission" date="2020-08" db="EMBL/GenBank/DDBJ databases">
        <title>Genomic Encyclopedia of Type Strains, Phase IV (KMG-V): Genome sequencing to study the core and pangenomes of soil and plant-associated prokaryotes.</title>
        <authorList>
            <person name="Whitman W."/>
        </authorList>
    </citation>
    <scope>NUCLEOTIDE SEQUENCE [LARGE SCALE GENOMIC DNA]</scope>
    <source>
        <strain evidence="1 2">MP601</strain>
    </source>
</reference>
<dbReference type="Proteomes" id="UP000548326">
    <property type="component" value="Unassembled WGS sequence"/>
</dbReference>
<protein>
    <submittedName>
        <fullName evidence="1">Uncharacterized protein</fullName>
    </submittedName>
</protein>
<organism evidence="1 2">
    <name type="scientific">Mucilaginibacter lappiensis</name>
    <dbReference type="NCBI Taxonomy" id="354630"/>
    <lineage>
        <taxon>Bacteria</taxon>
        <taxon>Pseudomonadati</taxon>
        <taxon>Bacteroidota</taxon>
        <taxon>Sphingobacteriia</taxon>
        <taxon>Sphingobacteriales</taxon>
        <taxon>Sphingobacteriaceae</taxon>
        <taxon>Mucilaginibacter</taxon>
    </lineage>
</organism>
<comment type="caution">
    <text evidence="1">The sequence shown here is derived from an EMBL/GenBank/DDBJ whole genome shotgun (WGS) entry which is preliminary data.</text>
</comment>